<evidence type="ECO:0000313" key="7">
    <source>
        <dbReference type="Proteomes" id="UP000772591"/>
    </source>
</evidence>
<feature type="domain" description="HTH lysR-type" evidence="5">
    <location>
        <begin position="7"/>
        <end position="64"/>
    </location>
</feature>
<evidence type="ECO:0000259" key="5">
    <source>
        <dbReference type="PROSITE" id="PS50931"/>
    </source>
</evidence>
<keyword evidence="4" id="KW-0804">Transcription</keyword>
<dbReference type="InterPro" id="IPR005119">
    <property type="entry name" value="LysR_subst-bd"/>
</dbReference>
<keyword evidence="3" id="KW-0238">DNA-binding</keyword>
<dbReference type="SUPFAM" id="SSF46785">
    <property type="entry name" value="Winged helix' DNA-binding domain"/>
    <property type="match status" value="1"/>
</dbReference>
<evidence type="ECO:0000256" key="2">
    <source>
        <dbReference type="ARBA" id="ARBA00023015"/>
    </source>
</evidence>
<sequence length="305" mass="33698">MTQKNRIDFADLKVFLSIVRWGSFKSAAKELGLTPSALSHAIRRLEDRLGAKLLNRTSRAVSPTFLGLDLAERLEDGFNKIGAALETFEAPGVGNLGEIRLNVFADAADLLIAPAVPEFVRRCPGVRLTVVVDNRPIDIVAEGYDAGIRYGHHVPKDMVALPLSGPQRWVLVASPGYVEQHGAPMTIEDLEHHTCLQLLLGDNSSFRWELQVEGERRKIRVPGLVTINDTATTISAAKAGVGIAYVLEARITPELKSETLRLILPQHASAEDPFHIYYGSRRYNHPALHTLINIIREQQTLPNLL</sequence>
<dbReference type="PANTHER" id="PTHR30537:SF1">
    <property type="entry name" value="HTH-TYPE TRANSCRIPTIONAL REGULATOR PGRR"/>
    <property type="match status" value="1"/>
</dbReference>
<dbReference type="EMBL" id="JADEVO010000035">
    <property type="protein sequence ID" value="MBN3967805.1"/>
    <property type="molecule type" value="Genomic_DNA"/>
</dbReference>
<dbReference type="Proteomes" id="UP000772591">
    <property type="component" value="Unassembled WGS sequence"/>
</dbReference>
<dbReference type="Pfam" id="PF03466">
    <property type="entry name" value="LysR_substrate"/>
    <property type="match status" value="1"/>
</dbReference>
<dbReference type="InterPro" id="IPR036390">
    <property type="entry name" value="WH_DNA-bd_sf"/>
</dbReference>
<dbReference type="InterPro" id="IPR036388">
    <property type="entry name" value="WH-like_DNA-bd_sf"/>
</dbReference>
<organism evidence="6 7">
    <name type="scientific">Pseudomonas gregormendelii</name>
    <dbReference type="NCBI Taxonomy" id="1628277"/>
    <lineage>
        <taxon>Bacteria</taxon>
        <taxon>Pseudomonadati</taxon>
        <taxon>Pseudomonadota</taxon>
        <taxon>Gammaproteobacteria</taxon>
        <taxon>Pseudomonadales</taxon>
        <taxon>Pseudomonadaceae</taxon>
        <taxon>Pseudomonas</taxon>
    </lineage>
</organism>
<evidence type="ECO:0000256" key="3">
    <source>
        <dbReference type="ARBA" id="ARBA00023125"/>
    </source>
</evidence>
<accession>A0ABS3AL05</accession>
<dbReference type="SUPFAM" id="SSF53850">
    <property type="entry name" value="Periplasmic binding protein-like II"/>
    <property type="match status" value="1"/>
</dbReference>
<dbReference type="InterPro" id="IPR058163">
    <property type="entry name" value="LysR-type_TF_proteobact-type"/>
</dbReference>
<dbReference type="PROSITE" id="PS50931">
    <property type="entry name" value="HTH_LYSR"/>
    <property type="match status" value="1"/>
</dbReference>
<keyword evidence="7" id="KW-1185">Reference proteome</keyword>
<dbReference type="PANTHER" id="PTHR30537">
    <property type="entry name" value="HTH-TYPE TRANSCRIPTIONAL REGULATOR"/>
    <property type="match status" value="1"/>
</dbReference>
<dbReference type="Gene3D" id="1.10.10.10">
    <property type="entry name" value="Winged helix-like DNA-binding domain superfamily/Winged helix DNA-binding domain"/>
    <property type="match status" value="1"/>
</dbReference>
<evidence type="ECO:0000256" key="4">
    <source>
        <dbReference type="ARBA" id="ARBA00023163"/>
    </source>
</evidence>
<evidence type="ECO:0000256" key="1">
    <source>
        <dbReference type="ARBA" id="ARBA00009437"/>
    </source>
</evidence>
<dbReference type="Pfam" id="PF00126">
    <property type="entry name" value="HTH_1"/>
    <property type="match status" value="1"/>
</dbReference>
<reference evidence="6 7" key="1">
    <citation type="journal article" date="2021" name="Int. J. Syst. Evol. Microbiol.">
        <title>Pseudomonas piscium sp. nov., Pseudomonas pisciculturae sp. nov., Pseudomonas mucoides sp. nov. and Pseudomonas neuropathica sp. nov. isolated from rainbow trout.</title>
        <authorList>
            <person name="Duman M."/>
            <person name="Mulet M."/>
            <person name="Altun S."/>
            <person name="Saticioglu I.B."/>
            <person name="Gomila M."/>
            <person name="Lalucat J."/>
            <person name="Garcia-Valdes E."/>
        </authorList>
    </citation>
    <scope>NUCLEOTIDE SEQUENCE [LARGE SCALE GENOMIC DNA]</scope>
    <source>
        <strain evidence="6 7">LMG 28632</strain>
    </source>
</reference>
<comment type="similarity">
    <text evidence="1">Belongs to the LysR transcriptional regulatory family.</text>
</comment>
<name>A0ABS3AL05_9PSED</name>
<dbReference type="Gene3D" id="3.40.190.290">
    <property type="match status" value="1"/>
</dbReference>
<dbReference type="PRINTS" id="PR00039">
    <property type="entry name" value="HTHLYSR"/>
</dbReference>
<evidence type="ECO:0000313" key="6">
    <source>
        <dbReference type="EMBL" id="MBN3967805.1"/>
    </source>
</evidence>
<protein>
    <submittedName>
        <fullName evidence="6">LysR family transcriptional regulator</fullName>
    </submittedName>
</protein>
<dbReference type="InterPro" id="IPR000847">
    <property type="entry name" value="LysR_HTH_N"/>
</dbReference>
<gene>
    <name evidence="6" type="ORF">IMW75_21315</name>
</gene>
<comment type="caution">
    <text evidence="6">The sequence shown here is derived from an EMBL/GenBank/DDBJ whole genome shotgun (WGS) entry which is preliminary data.</text>
</comment>
<proteinExistence type="inferred from homology"/>
<keyword evidence="2" id="KW-0805">Transcription regulation</keyword>